<accession>A0A383CF42</accession>
<evidence type="ECO:0000313" key="1">
    <source>
        <dbReference type="EMBL" id="SVE30669.1"/>
    </source>
</evidence>
<name>A0A383CF42_9ZZZZ</name>
<protein>
    <submittedName>
        <fullName evidence="1">Uncharacterized protein</fullName>
    </submittedName>
</protein>
<proteinExistence type="predicted"/>
<feature type="non-terminal residue" evidence="1">
    <location>
        <position position="189"/>
    </location>
</feature>
<organism evidence="1">
    <name type="scientific">marine metagenome</name>
    <dbReference type="NCBI Taxonomy" id="408172"/>
    <lineage>
        <taxon>unclassified sequences</taxon>
        <taxon>metagenomes</taxon>
        <taxon>ecological metagenomes</taxon>
    </lineage>
</organism>
<sequence length="189" mass="21344">MYLRVSDISKHYGCPKGIKPLLRNLSEVRDYPEVDYSVRGGTEALTIGNAAHRVVQYVLENPPEKRGKIHEEVQDALNSIKQDVRMPSLISEILGKDFLTGAIHDQLLMSSWEECRNLLDCSISLLGFLEKIPGSEGKWEIKAEMKIHGEDVSSENVYQKNIFGSTTPLHGSIDLVFEYDHYLVVAELK</sequence>
<dbReference type="AlphaFoldDB" id="A0A383CF42"/>
<reference evidence="1" key="1">
    <citation type="submission" date="2018-05" db="EMBL/GenBank/DDBJ databases">
        <authorList>
            <person name="Lanie J.A."/>
            <person name="Ng W.-L."/>
            <person name="Kazmierczak K.M."/>
            <person name="Andrzejewski T.M."/>
            <person name="Davidsen T.M."/>
            <person name="Wayne K.J."/>
            <person name="Tettelin H."/>
            <person name="Glass J.I."/>
            <person name="Rusch D."/>
            <person name="Podicherti R."/>
            <person name="Tsui H.-C.T."/>
            <person name="Winkler M.E."/>
        </authorList>
    </citation>
    <scope>NUCLEOTIDE SEQUENCE</scope>
</reference>
<dbReference type="EMBL" id="UINC01208229">
    <property type="protein sequence ID" value="SVE30669.1"/>
    <property type="molecule type" value="Genomic_DNA"/>
</dbReference>
<gene>
    <name evidence="1" type="ORF">METZ01_LOCUS483523</name>
</gene>